<protein>
    <submittedName>
        <fullName evidence="1">Uncharacterized protein</fullName>
    </submittedName>
</protein>
<name>A0AAQ4CTA2_9CREN</name>
<dbReference type="GeneID" id="68866780"/>
<dbReference type="RefSeq" id="WP_229569385.1">
    <property type="nucleotide sequence ID" value="NZ_AP025226.1"/>
</dbReference>
<evidence type="ECO:0000313" key="2">
    <source>
        <dbReference type="Proteomes" id="UP001319921"/>
    </source>
</evidence>
<dbReference type="EMBL" id="AP025226">
    <property type="protein sequence ID" value="BDB99033.1"/>
    <property type="molecule type" value="Genomic_DNA"/>
</dbReference>
<organism evidence="1 2">
    <name type="scientific">Saccharolobus caldissimus</name>
    <dbReference type="NCBI Taxonomy" id="1702097"/>
    <lineage>
        <taxon>Archaea</taxon>
        <taxon>Thermoproteota</taxon>
        <taxon>Thermoprotei</taxon>
        <taxon>Sulfolobales</taxon>
        <taxon>Sulfolobaceae</taxon>
        <taxon>Saccharolobus</taxon>
    </lineage>
</organism>
<dbReference type="Proteomes" id="UP001319921">
    <property type="component" value="Chromosome"/>
</dbReference>
<reference evidence="1 2" key="1">
    <citation type="journal article" date="2022" name="Microbiol. Resour. Announc.">
        <title>Complete Genome Sequence of the Hyperthermophilic and Acidophilic Archaeon Saccharolobus caldissimus Strain HS-3T.</title>
        <authorList>
            <person name="Sakai H.D."/>
            <person name="Kurosawa N."/>
        </authorList>
    </citation>
    <scope>NUCLEOTIDE SEQUENCE [LARGE SCALE GENOMIC DNA]</scope>
    <source>
        <strain evidence="1 2">JCM32116</strain>
    </source>
</reference>
<keyword evidence="2" id="KW-1185">Reference proteome</keyword>
<evidence type="ECO:0000313" key="1">
    <source>
        <dbReference type="EMBL" id="BDB99033.1"/>
    </source>
</evidence>
<proteinExistence type="predicted"/>
<sequence>MPRVNIAAEADLIEQLENEAKKRGYTIYSLTNTALKALLKLLKEGEDATTLESLVDYYLISKALDIVPVTTWYLENLTKLAYEKDSKQYETICEEVGQQIGSFLRSKASTLDELFNFYNTIKVILPIRNVVAKNHGDLIEFRITGIGFSTVSTLCAGKIFSKIAEAYDLTVEDVDVIPGGIVIIKAKVSRPS</sequence>
<gene>
    <name evidence="1" type="ORF">SACC_20500</name>
</gene>
<accession>A0AAQ4CTA2</accession>
<dbReference type="KEGG" id="scas:SACC_20500"/>
<dbReference type="AlphaFoldDB" id="A0AAQ4CTA2"/>